<reference evidence="2" key="1">
    <citation type="submission" date="2021-03" db="EMBL/GenBank/DDBJ databases">
        <authorList>
            <person name="Tagirdzhanova G."/>
        </authorList>
    </citation>
    <scope>NUCLEOTIDE SEQUENCE</scope>
</reference>
<dbReference type="Proteomes" id="UP000664521">
    <property type="component" value="Unassembled WGS sequence"/>
</dbReference>
<feature type="signal peptide" evidence="1">
    <location>
        <begin position="1"/>
        <end position="24"/>
    </location>
</feature>
<gene>
    <name evidence="2" type="ORF">HETSPECPRED_009733</name>
</gene>
<organism evidence="2 3">
    <name type="scientific">Heterodermia speciosa</name>
    <dbReference type="NCBI Taxonomy" id="116794"/>
    <lineage>
        <taxon>Eukaryota</taxon>
        <taxon>Fungi</taxon>
        <taxon>Dikarya</taxon>
        <taxon>Ascomycota</taxon>
        <taxon>Pezizomycotina</taxon>
        <taxon>Lecanoromycetes</taxon>
        <taxon>OSLEUM clade</taxon>
        <taxon>Lecanoromycetidae</taxon>
        <taxon>Caliciales</taxon>
        <taxon>Physciaceae</taxon>
        <taxon>Heterodermia</taxon>
    </lineage>
</organism>
<keyword evidence="1" id="KW-0732">Signal</keyword>
<proteinExistence type="predicted"/>
<sequence>MPVSSLPLFLPLLLLLNALPFTLPLSLPPRDTGPIPITNPVGGWPAAQSVTFNLRSFGLDPSSQPAVSDCLTAYSMGRFYDGWDGNICGNLGWFKGTANDDVDAVECYSICATYVLYEGVRGGARDFQCDFRKGIHGHCWMGYHPLEEWEAEGDGGTATQ</sequence>
<dbReference type="EMBL" id="CAJPDS010000081">
    <property type="protein sequence ID" value="CAF9935301.1"/>
    <property type="molecule type" value="Genomic_DNA"/>
</dbReference>
<evidence type="ECO:0000313" key="2">
    <source>
        <dbReference type="EMBL" id="CAF9935301.1"/>
    </source>
</evidence>
<accession>A0A8H3G993</accession>
<comment type="caution">
    <text evidence="2">The sequence shown here is derived from an EMBL/GenBank/DDBJ whole genome shotgun (WGS) entry which is preliminary data.</text>
</comment>
<feature type="chain" id="PRO_5034670088" evidence="1">
    <location>
        <begin position="25"/>
        <end position="160"/>
    </location>
</feature>
<dbReference type="OrthoDB" id="5380004at2759"/>
<name>A0A8H3G993_9LECA</name>
<evidence type="ECO:0000313" key="3">
    <source>
        <dbReference type="Proteomes" id="UP000664521"/>
    </source>
</evidence>
<keyword evidence="3" id="KW-1185">Reference proteome</keyword>
<dbReference type="AlphaFoldDB" id="A0A8H3G993"/>
<evidence type="ECO:0000256" key="1">
    <source>
        <dbReference type="SAM" id="SignalP"/>
    </source>
</evidence>
<protein>
    <submittedName>
        <fullName evidence="2">Uncharacterized protein</fullName>
    </submittedName>
</protein>